<dbReference type="AlphaFoldDB" id="A0A8X6TSQ6"/>
<name>A0A8X6TSQ6_NEPPI</name>
<evidence type="ECO:0000313" key="3">
    <source>
        <dbReference type="Proteomes" id="UP000887013"/>
    </source>
</evidence>
<evidence type="ECO:0000256" key="1">
    <source>
        <dbReference type="SAM" id="MobiDB-lite"/>
    </source>
</evidence>
<accession>A0A8X6TSQ6</accession>
<feature type="compositionally biased region" description="Basic and acidic residues" evidence="1">
    <location>
        <begin position="1"/>
        <end position="14"/>
    </location>
</feature>
<protein>
    <submittedName>
        <fullName evidence="2">Uncharacterized protein</fullName>
    </submittedName>
</protein>
<organism evidence="2 3">
    <name type="scientific">Nephila pilipes</name>
    <name type="common">Giant wood spider</name>
    <name type="synonym">Nephila maculata</name>
    <dbReference type="NCBI Taxonomy" id="299642"/>
    <lineage>
        <taxon>Eukaryota</taxon>
        <taxon>Metazoa</taxon>
        <taxon>Ecdysozoa</taxon>
        <taxon>Arthropoda</taxon>
        <taxon>Chelicerata</taxon>
        <taxon>Arachnida</taxon>
        <taxon>Araneae</taxon>
        <taxon>Araneomorphae</taxon>
        <taxon>Entelegynae</taxon>
        <taxon>Araneoidea</taxon>
        <taxon>Nephilidae</taxon>
        <taxon>Nephila</taxon>
    </lineage>
</organism>
<dbReference type="Proteomes" id="UP000887013">
    <property type="component" value="Unassembled WGS sequence"/>
</dbReference>
<comment type="caution">
    <text evidence="2">The sequence shown here is derived from an EMBL/GenBank/DDBJ whole genome shotgun (WGS) entry which is preliminary data.</text>
</comment>
<gene>
    <name evidence="2" type="ORF">NPIL_658321</name>
</gene>
<keyword evidence="3" id="KW-1185">Reference proteome</keyword>
<dbReference type="EMBL" id="BMAW01063989">
    <property type="protein sequence ID" value="GFT42823.1"/>
    <property type="molecule type" value="Genomic_DNA"/>
</dbReference>
<sequence>MLFRLGVKEKKEAEQNNTSVTNEDNQIEIAENIPEDMENILPSFREDKNTINFIKINANEFIEARPKSEELAPLIQKVEKVTRKSIKQTRA</sequence>
<reference evidence="2" key="1">
    <citation type="submission" date="2020-08" db="EMBL/GenBank/DDBJ databases">
        <title>Multicomponent nature underlies the extraordinary mechanical properties of spider dragline silk.</title>
        <authorList>
            <person name="Kono N."/>
            <person name="Nakamura H."/>
            <person name="Mori M."/>
            <person name="Yoshida Y."/>
            <person name="Ohtoshi R."/>
            <person name="Malay A.D."/>
            <person name="Moran D.A.P."/>
            <person name="Tomita M."/>
            <person name="Numata K."/>
            <person name="Arakawa K."/>
        </authorList>
    </citation>
    <scope>NUCLEOTIDE SEQUENCE</scope>
</reference>
<proteinExistence type="predicted"/>
<feature type="region of interest" description="Disordered" evidence="1">
    <location>
        <begin position="1"/>
        <end position="25"/>
    </location>
</feature>
<dbReference type="OrthoDB" id="10494982at2759"/>
<evidence type="ECO:0000313" key="2">
    <source>
        <dbReference type="EMBL" id="GFT42823.1"/>
    </source>
</evidence>
<feature type="compositionally biased region" description="Polar residues" evidence="1">
    <location>
        <begin position="15"/>
        <end position="24"/>
    </location>
</feature>